<dbReference type="PROSITE" id="PS00697">
    <property type="entry name" value="DNA_LIGASE_A1"/>
    <property type="match status" value="1"/>
</dbReference>
<evidence type="ECO:0000256" key="3">
    <source>
        <dbReference type="RuleBase" id="RU000617"/>
    </source>
</evidence>
<dbReference type="Gene3D" id="2.40.50.140">
    <property type="entry name" value="Nucleic acid-binding proteins"/>
    <property type="match status" value="1"/>
</dbReference>
<keyword evidence="2 3" id="KW-0436">Ligase</keyword>
<dbReference type="InterPro" id="IPR016059">
    <property type="entry name" value="DNA_ligase_ATP-dep_CS"/>
</dbReference>
<evidence type="ECO:0000259" key="6">
    <source>
        <dbReference type="PROSITE" id="PS50160"/>
    </source>
</evidence>
<keyword evidence="3" id="KW-0547">Nucleotide-binding</keyword>
<dbReference type="SUPFAM" id="SSF50249">
    <property type="entry name" value="Nucleic acid-binding proteins"/>
    <property type="match status" value="1"/>
</dbReference>
<dbReference type="CDD" id="cd07969">
    <property type="entry name" value="OBF_DNA_ligase_I"/>
    <property type="match status" value="1"/>
</dbReference>
<dbReference type="SUPFAM" id="SSF56091">
    <property type="entry name" value="DNA ligase/mRNA capping enzyme, catalytic domain"/>
    <property type="match status" value="1"/>
</dbReference>
<feature type="region of interest" description="Disordered" evidence="5">
    <location>
        <begin position="449"/>
        <end position="470"/>
    </location>
</feature>
<organism evidence="7">
    <name type="scientific">Phaeomonas parva</name>
    <dbReference type="NCBI Taxonomy" id="124430"/>
    <lineage>
        <taxon>Eukaryota</taxon>
        <taxon>Sar</taxon>
        <taxon>Stramenopiles</taxon>
        <taxon>Ochrophyta</taxon>
        <taxon>Pinguiophyceae</taxon>
        <taxon>Pinguiochrysidales</taxon>
        <taxon>Pinguiochrysidaceae</taxon>
        <taxon>Phaeomonas</taxon>
    </lineage>
</organism>
<dbReference type="PROSITE" id="PS50160">
    <property type="entry name" value="DNA_LIGASE_A3"/>
    <property type="match status" value="1"/>
</dbReference>
<dbReference type="GO" id="GO:0006273">
    <property type="term" value="P:lagging strand elongation"/>
    <property type="evidence" value="ECO:0007669"/>
    <property type="project" value="TreeGrafter"/>
</dbReference>
<dbReference type="EC" id="6.5.1.1" evidence="3"/>
<feature type="domain" description="ATP-dependent DNA ligase family profile" evidence="6">
    <location>
        <begin position="160"/>
        <end position="302"/>
    </location>
</feature>
<protein>
    <recommendedName>
        <fullName evidence="3">DNA ligase</fullName>
        <ecNumber evidence="3">6.5.1.1</ecNumber>
    </recommendedName>
</protein>
<evidence type="ECO:0000313" key="7">
    <source>
        <dbReference type="EMBL" id="CAD9263148.1"/>
    </source>
</evidence>
<gene>
    <name evidence="7" type="ORF">PPAR1163_LOCUS21531</name>
</gene>
<dbReference type="Pfam" id="PF04679">
    <property type="entry name" value="DNA_ligase_A_C"/>
    <property type="match status" value="1"/>
</dbReference>
<dbReference type="GO" id="GO:0005524">
    <property type="term" value="F:ATP binding"/>
    <property type="evidence" value="ECO:0007669"/>
    <property type="project" value="UniProtKB-KW"/>
</dbReference>
<dbReference type="GO" id="GO:0071897">
    <property type="term" value="P:DNA biosynthetic process"/>
    <property type="evidence" value="ECO:0007669"/>
    <property type="project" value="InterPro"/>
</dbReference>
<keyword evidence="3" id="KW-0233">DNA recombination</keyword>
<sequence length="470" mass="50922">MCPNLDIVVPKLLEERSWAAPAGGGAALPDLGLGGVLRVGMPLSPMLAKMQSSYGAMLETFKGRAFLAEHKYDGMRAQVHVVLGAAGGRREVRIFSRNSEDITDRFSDVAEAILESTPAGKDAIFDGEVCAVDRSKAPAQLLPFQSLARRPKGPTGRSATGERAAEVCVYLFDCLYHGGESMVKAPYRARREFLRSAAALSPRPGFVEYAEGDVIEGDGAEEAVEAAMLRSIERGCEGLMCKLLDGPASAYEPSKRSDSWVKLKKDYIDGIADSLDLVPIGAWYGNGRKAGWYSPVLLAAYDPETDTFQSVCRVMSGFTDEMYTKLTLFYAGKVLAGKQKKRRKPEAAEGAGSGDSGDKGEPTGRLLPRKPPNYITNESCRVWFDACEVWTIRGAEFSLSPTHMCAQGRIACAAGRGLALRFPRFLHERPDKTTAEATTPAQILELYTKQHGAEKPAAAAGYDDDDDDIL</sequence>
<keyword evidence="3" id="KW-0227">DNA damage</keyword>
<comment type="similarity">
    <text evidence="1 4">Belongs to the ATP-dependent DNA ligase family.</text>
</comment>
<reference evidence="7" key="1">
    <citation type="submission" date="2021-01" db="EMBL/GenBank/DDBJ databases">
        <authorList>
            <person name="Corre E."/>
            <person name="Pelletier E."/>
            <person name="Niang G."/>
            <person name="Scheremetjew M."/>
            <person name="Finn R."/>
            <person name="Kale V."/>
            <person name="Holt S."/>
            <person name="Cochrane G."/>
            <person name="Meng A."/>
            <person name="Brown T."/>
            <person name="Cohen L."/>
        </authorList>
    </citation>
    <scope>NUCLEOTIDE SEQUENCE</scope>
    <source>
        <strain evidence="7">CCMP2877</strain>
    </source>
</reference>
<dbReference type="EMBL" id="HBGJ01033967">
    <property type="protein sequence ID" value="CAD9263148.1"/>
    <property type="molecule type" value="Transcribed_RNA"/>
</dbReference>
<dbReference type="NCBIfam" id="TIGR00574">
    <property type="entry name" value="dnl1"/>
    <property type="match status" value="1"/>
</dbReference>
<comment type="catalytic activity">
    <reaction evidence="3">
        <text>ATP + (deoxyribonucleotide)n-3'-hydroxyl + 5'-phospho-(deoxyribonucleotide)m = (deoxyribonucleotide)n+m + AMP + diphosphate.</text>
        <dbReference type="EC" id="6.5.1.1"/>
    </reaction>
</comment>
<name>A0A7S1XVB2_9STRA</name>
<dbReference type="InterPro" id="IPR012310">
    <property type="entry name" value="DNA_ligase_ATP-dep_cent"/>
</dbReference>
<keyword evidence="3" id="KW-0234">DNA repair</keyword>
<dbReference type="GO" id="GO:0006310">
    <property type="term" value="P:DNA recombination"/>
    <property type="evidence" value="ECO:0007669"/>
    <property type="project" value="UniProtKB-KW"/>
</dbReference>
<keyword evidence="3" id="KW-0067">ATP-binding</keyword>
<dbReference type="Gene3D" id="3.30.470.30">
    <property type="entry name" value="DNA ligase/mRNA capping enzyme"/>
    <property type="match status" value="1"/>
</dbReference>
<dbReference type="InterPro" id="IPR000977">
    <property type="entry name" value="DNA_ligase_ATP-dep"/>
</dbReference>
<evidence type="ECO:0000256" key="4">
    <source>
        <dbReference type="RuleBase" id="RU004196"/>
    </source>
</evidence>
<dbReference type="PANTHER" id="PTHR45674:SF9">
    <property type="entry name" value="DNA LIGASE 3"/>
    <property type="match status" value="1"/>
</dbReference>
<dbReference type="GO" id="GO:0006281">
    <property type="term" value="P:DNA repair"/>
    <property type="evidence" value="ECO:0007669"/>
    <property type="project" value="UniProtKB-KW"/>
</dbReference>
<proteinExistence type="inferred from homology"/>
<dbReference type="GO" id="GO:0003910">
    <property type="term" value="F:DNA ligase (ATP) activity"/>
    <property type="evidence" value="ECO:0007669"/>
    <property type="project" value="UniProtKB-EC"/>
</dbReference>
<feature type="region of interest" description="Disordered" evidence="5">
    <location>
        <begin position="341"/>
        <end position="370"/>
    </location>
</feature>
<accession>A0A7S1XVB2</accession>
<dbReference type="CDD" id="cd07900">
    <property type="entry name" value="Adenylation_DNA_ligase_I_Euk"/>
    <property type="match status" value="1"/>
</dbReference>
<dbReference type="Pfam" id="PF01068">
    <property type="entry name" value="DNA_ligase_A_M"/>
    <property type="match status" value="1"/>
</dbReference>
<dbReference type="InterPro" id="IPR012309">
    <property type="entry name" value="DNA_ligase_ATP-dep_C"/>
</dbReference>
<dbReference type="AlphaFoldDB" id="A0A7S1XVB2"/>
<evidence type="ECO:0000256" key="1">
    <source>
        <dbReference type="ARBA" id="ARBA00007572"/>
    </source>
</evidence>
<dbReference type="InterPro" id="IPR012340">
    <property type="entry name" value="NA-bd_OB-fold"/>
</dbReference>
<evidence type="ECO:0000256" key="2">
    <source>
        <dbReference type="ARBA" id="ARBA00022598"/>
    </source>
</evidence>
<dbReference type="InterPro" id="IPR050191">
    <property type="entry name" value="ATP-dep_DNA_ligase"/>
</dbReference>
<evidence type="ECO:0000256" key="5">
    <source>
        <dbReference type="SAM" id="MobiDB-lite"/>
    </source>
</evidence>
<dbReference type="PANTHER" id="PTHR45674">
    <property type="entry name" value="DNA LIGASE 1/3 FAMILY MEMBER"/>
    <property type="match status" value="1"/>
</dbReference>